<evidence type="ECO:0000313" key="2">
    <source>
        <dbReference type="EMBL" id="WBW50677.1"/>
    </source>
</evidence>
<dbReference type="Proteomes" id="UP001210339">
    <property type="component" value="Chromosome"/>
</dbReference>
<evidence type="ECO:0000259" key="1">
    <source>
        <dbReference type="Pfam" id="PF04296"/>
    </source>
</evidence>
<protein>
    <submittedName>
        <fullName evidence="2">YlxR family protein</fullName>
    </submittedName>
</protein>
<dbReference type="RefSeq" id="WP_271192202.1">
    <property type="nucleotide sequence ID" value="NZ_CP115667.1"/>
</dbReference>
<dbReference type="Gene3D" id="3.30.1230.10">
    <property type="entry name" value="YlxR-like"/>
    <property type="match status" value="1"/>
</dbReference>
<keyword evidence="3" id="KW-1185">Reference proteome</keyword>
<dbReference type="EMBL" id="CP115667">
    <property type="protein sequence ID" value="WBW50677.1"/>
    <property type="molecule type" value="Genomic_DNA"/>
</dbReference>
<name>A0ABY7QV56_9FIRM</name>
<dbReference type="InterPro" id="IPR007393">
    <property type="entry name" value="YlxR_dom"/>
</dbReference>
<feature type="domain" description="YlxR" evidence="1">
    <location>
        <begin position="10"/>
        <end position="83"/>
    </location>
</feature>
<gene>
    <name evidence="2" type="ORF">O6R05_03765</name>
</gene>
<dbReference type="PANTHER" id="PTHR34215:SF1">
    <property type="entry name" value="YLXR DOMAIN-CONTAINING PROTEIN"/>
    <property type="match status" value="1"/>
</dbReference>
<accession>A0ABY7QV56</accession>
<dbReference type="PANTHER" id="PTHR34215">
    <property type="entry name" value="BLL0784 PROTEIN"/>
    <property type="match status" value="1"/>
</dbReference>
<evidence type="ECO:0000313" key="3">
    <source>
        <dbReference type="Proteomes" id="UP001210339"/>
    </source>
</evidence>
<dbReference type="NCBIfam" id="NF047356">
    <property type="entry name" value="RNA_bind_RnpM"/>
    <property type="match status" value="1"/>
</dbReference>
<organism evidence="2 3">
    <name type="scientific">Peptoniphilus equinus</name>
    <dbReference type="NCBI Taxonomy" id="3016343"/>
    <lineage>
        <taxon>Bacteria</taxon>
        <taxon>Bacillati</taxon>
        <taxon>Bacillota</taxon>
        <taxon>Tissierellia</taxon>
        <taxon>Tissierellales</taxon>
        <taxon>Peptoniphilaceae</taxon>
        <taxon>Peptoniphilus</taxon>
    </lineage>
</organism>
<dbReference type="Pfam" id="PF04296">
    <property type="entry name" value="YlxR"/>
    <property type="match status" value="1"/>
</dbReference>
<reference evidence="2 3" key="1">
    <citation type="submission" date="2023-01" db="EMBL/GenBank/DDBJ databases">
        <authorList>
            <person name="Lee S.H."/>
            <person name="Jung H.S."/>
            <person name="Yun J.U."/>
        </authorList>
    </citation>
    <scope>NUCLEOTIDE SEQUENCE [LARGE SCALE GENOMIC DNA]</scope>
    <source>
        <strain evidence="2 3">CBA3646</strain>
    </source>
</reference>
<sequence>MPKPKKIPMRRCIACGCNKPKSEMIRVVKDKLGEVTLDLTGRKNGRGAYLCHDRACLDKAVKSKALNRAFEMEINDEIIEKLRDSFR</sequence>
<proteinExistence type="predicted"/>
<dbReference type="SUPFAM" id="SSF64376">
    <property type="entry name" value="YlxR-like"/>
    <property type="match status" value="1"/>
</dbReference>
<dbReference type="InterPro" id="IPR037465">
    <property type="entry name" value="YlxR"/>
</dbReference>
<dbReference type="CDD" id="cd00279">
    <property type="entry name" value="YlxR"/>
    <property type="match status" value="1"/>
</dbReference>
<dbReference type="InterPro" id="IPR035931">
    <property type="entry name" value="YlxR-like_sf"/>
</dbReference>